<name>A0A284R7I7_ARMOS</name>
<evidence type="ECO:0000256" key="1">
    <source>
        <dbReference type="SAM" id="MobiDB-lite"/>
    </source>
</evidence>
<feature type="region of interest" description="Disordered" evidence="1">
    <location>
        <begin position="65"/>
        <end position="90"/>
    </location>
</feature>
<accession>A0A284R7I7</accession>
<evidence type="ECO:0000313" key="2">
    <source>
        <dbReference type="EMBL" id="SJL04695.1"/>
    </source>
</evidence>
<evidence type="ECO:0000313" key="3">
    <source>
        <dbReference type="Proteomes" id="UP000219338"/>
    </source>
</evidence>
<gene>
    <name evidence="2" type="ORF">ARMOST_08065</name>
</gene>
<dbReference type="EMBL" id="FUEG01000005">
    <property type="protein sequence ID" value="SJL04695.1"/>
    <property type="molecule type" value="Genomic_DNA"/>
</dbReference>
<proteinExistence type="predicted"/>
<dbReference type="AlphaFoldDB" id="A0A284R7I7"/>
<reference evidence="3" key="1">
    <citation type="journal article" date="2017" name="Nat. Ecol. Evol.">
        <title>Genome expansion and lineage-specific genetic innovations in the forest pathogenic fungi Armillaria.</title>
        <authorList>
            <person name="Sipos G."/>
            <person name="Prasanna A.N."/>
            <person name="Walter M.C."/>
            <person name="O'Connor E."/>
            <person name="Balint B."/>
            <person name="Krizsan K."/>
            <person name="Kiss B."/>
            <person name="Hess J."/>
            <person name="Varga T."/>
            <person name="Slot J."/>
            <person name="Riley R."/>
            <person name="Boka B."/>
            <person name="Rigling D."/>
            <person name="Barry K."/>
            <person name="Lee J."/>
            <person name="Mihaltcheva S."/>
            <person name="LaButti K."/>
            <person name="Lipzen A."/>
            <person name="Waldron R."/>
            <person name="Moloney N.M."/>
            <person name="Sperisen C."/>
            <person name="Kredics L."/>
            <person name="Vagvoelgyi C."/>
            <person name="Patrignani A."/>
            <person name="Fitzpatrick D."/>
            <person name="Nagy I."/>
            <person name="Doyle S."/>
            <person name="Anderson J.B."/>
            <person name="Grigoriev I.V."/>
            <person name="Gueldener U."/>
            <person name="Muensterkoetter M."/>
            <person name="Nagy L.G."/>
        </authorList>
    </citation>
    <scope>NUCLEOTIDE SEQUENCE [LARGE SCALE GENOMIC DNA]</scope>
    <source>
        <strain evidence="3">C18/9</strain>
    </source>
</reference>
<organism evidence="2 3">
    <name type="scientific">Armillaria ostoyae</name>
    <name type="common">Armillaria root rot fungus</name>
    <dbReference type="NCBI Taxonomy" id="47428"/>
    <lineage>
        <taxon>Eukaryota</taxon>
        <taxon>Fungi</taxon>
        <taxon>Dikarya</taxon>
        <taxon>Basidiomycota</taxon>
        <taxon>Agaricomycotina</taxon>
        <taxon>Agaricomycetes</taxon>
        <taxon>Agaricomycetidae</taxon>
        <taxon>Agaricales</taxon>
        <taxon>Marasmiineae</taxon>
        <taxon>Physalacriaceae</taxon>
        <taxon>Armillaria</taxon>
    </lineage>
</organism>
<dbReference type="OMA" id="SVWTFKH"/>
<sequence length="410" mass="45274">MIWMLRSTRSGWVFNPYTADDPHLPAVDIRRQAVGLDNAHSLEDDLGELDDIHIMPECHPPAPPLTPLTVPGSKRAAESSATEELGHQPSAHTMQHIRETASPIYTDLQTEDLSAAKGAYSALNVKIPEPEDLRPIVDSKDRIIAVMAGQPSDPAYGSSCMEAFDEIMLEGEAAKFRKSSAHRHGCFPAVNVGISYGKGQRVPSRLQNGVLAAIINHLVGSKAVIRMATYASASYNLWAPRLHDHYEEHLQALYTELPHLRSNFPRSVFPCAAFNFGGSVWTFKHHDILNCPYGWCAITALGCFDHRRGGHIILWELKLFIQFPHAATIFIPSATITHSNIPPAKGDSHISFTQFFAGGILRWVDNGFRTEKEMAKADPAAYAKMVACKATHWEMGLGLLSRLDEILEPA</sequence>
<dbReference type="OrthoDB" id="3020801at2759"/>
<dbReference type="Proteomes" id="UP000219338">
    <property type="component" value="Unassembled WGS sequence"/>
</dbReference>
<protein>
    <submittedName>
        <fullName evidence="2">Uncharacterized protein</fullName>
    </submittedName>
</protein>
<keyword evidence="3" id="KW-1185">Reference proteome</keyword>
<dbReference type="Gene3D" id="3.60.130.30">
    <property type="match status" value="1"/>
</dbReference>